<dbReference type="EMBL" id="QGKY02002305">
    <property type="protein sequence ID" value="KAF2530485.1"/>
    <property type="molecule type" value="Genomic_DNA"/>
</dbReference>
<gene>
    <name evidence="1" type="ORF">F2Q70_00032210</name>
</gene>
<organism evidence="1">
    <name type="scientific">Brassica cretica</name>
    <name type="common">Mustard</name>
    <dbReference type="NCBI Taxonomy" id="69181"/>
    <lineage>
        <taxon>Eukaryota</taxon>
        <taxon>Viridiplantae</taxon>
        <taxon>Streptophyta</taxon>
        <taxon>Embryophyta</taxon>
        <taxon>Tracheophyta</taxon>
        <taxon>Spermatophyta</taxon>
        <taxon>Magnoliopsida</taxon>
        <taxon>eudicotyledons</taxon>
        <taxon>Gunneridae</taxon>
        <taxon>Pentapetalae</taxon>
        <taxon>rosids</taxon>
        <taxon>malvids</taxon>
        <taxon>Brassicales</taxon>
        <taxon>Brassicaceae</taxon>
        <taxon>Brassiceae</taxon>
        <taxon>Brassica</taxon>
    </lineage>
</organism>
<proteinExistence type="predicted"/>
<comment type="caution">
    <text evidence="1">The sequence shown here is derived from an EMBL/GenBank/DDBJ whole genome shotgun (WGS) entry which is preliminary data.</text>
</comment>
<dbReference type="AlphaFoldDB" id="A0A8S9FBA3"/>
<name>A0A8S9FBA3_BRACR</name>
<accession>A0A8S9FBA3</accession>
<sequence length="88" mass="10674">MATARVSTVFQRWDPGSEWKIWNQADLSLYGKIGKTWFRYEITVIWVRYGITEIWPLVKFRWKLFYKEKMGIERIESSWIGQGIKRIV</sequence>
<evidence type="ECO:0000313" key="1">
    <source>
        <dbReference type="EMBL" id="KAF2530485.1"/>
    </source>
</evidence>
<reference evidence="1" key="1">
    <citation type="submission" date="2019-12" db="EMBL/GenBank/DDBJ databases">
        <title>Genome sequencing and annotation of Brassica cretica.</title>
        <authorList>
            <person name="Studholme D.J."/>
            <person name="Sarris P.F."/>
        </authorList>
    </citation>
    <scope>NUCLEOTIDE SEQUENCE</scope>
    <source>
        <strain evidence="1">PFS-102/07</strain>
        <tissue evidence="1">Leaf</tissue>
    </source>
</reference>
<protein>
    <submittedName>
        <fullName evidence="1">Uncharacterized protein</fullName>
    </submittedName>
</protein>